<comment type="caution">
    <text evidence="4">The sequence shown here is derived from an EMBL/GenBank/DDBJ whole genome shotgun (WGS) entry which is preliminary data.</text>
</comment>
<dbReference type="Pfam" id="PF08240">
    <property type="entry name" value="ADH_N"/>
    <property type="match status" value="1"/>
</dbReference>
<evidence type="ECO:0000313" key="4">
    <source>
        <dbReference type="EMBL" id="PEN05038.1"/>
    </source>
</evidence>
<dbReference type="InterPro" id="IPR013149">
    <property type="entry name" value="ADH-like_C"/>
</dbReference>
<dbReference type="EMBL" id="PDEP01000017">
    <property type="protein sequence ID" value="PEN05038.1"/>
    <property type="molecule type" value="Genomic_DNA"/>
</dbReference>
<dbReference type="InterPro" id="IPR014189">
    <property type="entry name" value="Quinone_OxRdtase_PIG3"/>
</dbReference>
<sequence length="326" mass="35080">MRAVVVDTPGDPDQLTIRDIERPEPKPHEVRIRVQATALNRADTYQRRGHYPPPDGAPDTLGLEAAGIIDAVGADVTDWAPGDRVCALLPGGGYAEHAVVHAGHVFPVPKDIDWVQAAAFPEVFLTAYQALQWLADLQDGETVLIHAGASGVGTAATQLARLQDATVLATASAPKHDICREAGAQHVIDYESEDFAERVPALTEHGADVVIDFVGASYFNRNIEVMATDGRLVQLATMGGSTVQEVSLRALMAKRIHVYASTLRSRSDAYKTQLVRAARAVLSSHWAAGRIAPVIDSVVDWTRVAEAHRRMEANANAGKIVLRVDA</sequence>
<organism evidence="4 5">
    <name type="scientific">Longimonas halophila</name>
    <dbReference type="NCBI Taxonomy" id="1469170"/>
    <lineage>
        <taxon>Bacteria</taxon>
        <taxon>Pseudomonadati</taxon>
        <taxon>Rhodothermota</taxon>
        <taxon>Rhodothermia</taxon>
        <taxon>Rhodothermales</taxon>
        <taxon>Salisaetaceae</taxon>
        <taxon>Longimonas</taxon>
    </lineage>
</organism>
<proteinExistence type="predicted"/>
<dbReference type="PANTHER" id="PTHR48106:SF18">
    <property type="entry name" value="QUINONE OXIDOREDUCTASE PIG3"/>
    <property type="match status" value="1"/>
</dbReference>
<dbReference type="InterPro" id="IPR011032">
    <property type="entry name" value="GroES-like_sf"/>
</dbReference>
<dbReference type="InterPro" id="IPR036291">
    <property type="entry name" value="NAD(P)-bd_dom_sf"/>
</dbReference>
<dbReference type="NCBIfam" id="TIGR02824">
    <property type="entry name" value="quinone_pig3"/>
    <property type="match status" value="1"/>
</dbReference>
<keyword evidence="1" id="KW-0521">NADP</keyword>
<dbReference type="Proteomes" id="UP000221024">
    <property type="component" value="Unassembled WGS sequence"/>
</dbReference>
<reference evidence="4 5" key="1">
    <citation type="submission" date="2017-10" db="EMBL/GenBank/DDBJ databases">
        <title>Draft genome of Longimonas halophila.</title>
        <authorList>
            <person name="Goh K.M."/>
            <person name="Shamsir M.S."/>
            <person name="Lim S.W."/>
        </authorList>
    </citation>
    <scope>NUCLEOTIDE SEQUENCE [LARGE SCALE GENOMIC DNA]</scope>
    <source>
        <strain evidence="4 5">KCTC 42399</strain>
    </source>
</reference>
<accession>A0A2H3NI24</accession>
<keyword evidence="5" id="KW-1185">Reference proteome</keyword>
<evidence type="ECO:0000256" key="1">
    <source>
        <dbReference type="ARBA" id="ARBA00022857"/>
    </source>
</evidence>
<dbReference type="Pfam" id="PF00107">
    <property type="entry name" value="ADH_zinc_N"/>
    <property type="match status" value="1"/>
</dbReference>
<protein>
    <submittedName>
        <fullName evidence="4">NADPH:quinone oxidoreductase</fullName>
    </submittedName>
</protein>
<evidence type="ECO:0000259" key="3">
    <source>
        <dbReference type="SMART" id="SM00829"/>
    </source>
</evidence>
<dbReference type="PANTHER" id="PTHR48106">
    <property type="entry name" value="QUINONE OXIDOREDUCTASE PIG3-RELATED"/>
    <property type="match status" value="1"/>
</dbReference>
<dbReference type="Gene3D" id="3.40.50.720">
    <property type="entry name" value="NAD(P)-binding Rossmann-like Domain"/>
    <property type="match status" value="1"/>
</dbReference>
<dbReference type="Gene3D" id="3.90.180.10">
    <property type="entry name" value="Medium-chain alcohol dehydrogenases, catalytic domain"/>
    <property type="match status" value="1"/>
</dbReference>
<gene>
    <name evidence="4" type="ORF">CRI93_14080</name>
</gene>
<feature type="domain" description="Enoyl reductase (ER)" evidence="3">
    <location>
        <begin position="10"/>
        <end position="322"/>
    </location>
</feature>
<dbReference type="SUPFAM" id="SSF51735">
    <property type="entry name" value="NAD(P)-binding Rossmann-fold domains"/>
    <property type="match status" value="1"/>
</dbReference>
<dbReference type="GO" id="GO:0070402">
    <property type="term" value="F:NADPH binding"/>
    <property type="evidence" value="ECO:0007669"/>
    <property type="project" value="TreeGrafter"/>
</dbReference>
<evidence type="ECO:0000256" key="2">
    <source>
        <dbReference type="ARBA" id="ARBA00023002"/>
    </source>
</evidence>
<dbReference type="AlphaFoldDB" id="A0A2H3NI24"/>
<dbReference type="InterPro" id="IPR013154">
    <property type="entry name" value="ADH-like_N"/>
</dbReference>
<keyword evidence="2" id="KW-0560">Oxidoreductase</keyword>
<evidence type="ECO:0000313" key="5">
    <source>
        <dbReference type="Proteomes" id="UP000221024"/>
    </source>
</evidence>
<dbReference type="GO" id="GO:0016651">
    <property type="term" value="F:oxidoreductase activity, acting on NAD(P)H"/>
    <property type="evidence" value="ECO:0007669"/>
    <property type="project" value="TreeGrafter"/>
</dbReference>
<dbReference type="SUPFAM" id="SSF50129">
    <property type="entry name" value="GroES-like"/>
    <property type="match status" value="1"/>
</dbReference>
<dbReference type="OrthoDB" id="9787435at2"/>
<name>A0A2H3NI24_9BACT</name>
<dbReference type="InterPro" id="IPR020843">
    <property type="entry name" value="ER"/>
</dbReference>
<dbReference type="CDD" id="cd05276">
    <property type="entry name" value="p53_inducible_oxidoreductase"/>
    <property type="match status" value="1"/>
</dbReference>
<dbReference type="SMART" id="SM00829">
    <property type="entry name" value="PKS_ER"/>
    <property type="match status" value="1"/>
</dbReference>